<comment type="caution">
    <text evidence="2">The sequence shown here is derived from an EMBL/GenBank/DDBJ whole genome shotgun (WGS) entry which is preliminary data.</text>
</comment>
<dbReference type="Gene3D" id="3.40.50.300">
    <property type="entry name" value="P-loop containing nucleotide triphosphate hydrolases"/>
    <property type="match status" value="1"/>
</dbReference>
<keyword evidence="1" id="KW-0472">Membrane</keyword>
<evidence type="ECO:0000256" key="1">
    <source>
        <dbReference type="SAM" id="Phobius"/>
    </source>
</evidence>
<proteinExistence type="predicted"/>
<dbReference type="InterPro" id="IPR027417">
    <property type="entry name" value="P-loop_NTPase"/>
</dbReference>
<dbReference type="RefSeq" id="WP_114298136.1">
    <property type="nucleotide sequence ID" value="NZ_QPJT01000013.1"/>
</dbReference>
<evidence type="ECO:0000313" key="3">
    <source>
        <dbReference type="Proteomes" id="UP000253034"/>
    </source>
</evidence>
<organism evidence="2 3">
    <name type="scientific">Anaerobacterium chartisolvens</name>
    <dbReference type="NCBI Taxonomy" id="1297424"/>
    <lineage>
        <taxon>Bacteria</taxon>
        <taxon>Bacillati</taxon>
        <taxon>Bacillota</taxon>
        <taxon>Clostridia</taxon>
        <taxon>Eubacteriales</taxon>
        <taxon>Oscillospiraceae</taxon>
        <taxon>Anaerobacterium</taxon>
    </lineage>
</organism>
<keyword evidence="1" id="KW-1133">Transmembrane helix</keyword>
<dbReference type="AlphaFoldDB" id="A0A369B2B9"/>
<protein>
    <submittedName>
        <fullName evidence="2">Uncharacterized protein</fullName>
    </submittedName>
</protein>
<name>A0A369B2B9_9FIRM</name>
<keyword evidence="3" id="KW-1185">Reference proteome</keyword>
<feature type="transmembrane region" description="Helical" evidence="1">
    <location>
        <begin position="12"/>
        <end position="39"/>
    </location>
</feature>
<accession>A0A369B2B9</accession>
<gene>
    <name evidence="2" type="ORF">DFR58_11367</name>
</gene>
<sequence length="444" mass="48040">MSDPASDLFGGIIKLIFGVALLIFKGIWFVLSSIAGLFTRGSFYRRINKNNAASRGVAALSPEQGRRLVTQVASSGNTVISGGNRDMRNRAVVPAILGLHSQGVPVIVIHASNAMLEREIINTCEDKSRISVINAQNPVFEPFAGLDNKQITRLIMDAVPQERELEPGARQYLDAMSEILSVKGVRPFCNAYVRCPHAELFEKADNLVSSGLIDDNGGRRIKSMLSIGQDEGIKLEGYFCDLETHIAHILCKKGNTPGAQNILTAVRDGRLLMLDVKSVANTLVVGLIAAQAILALQERLEFVLVADSIALNESQMLMKALKSGCRYIISTDDLYTATGANDESYSALVGNISGLVLYRHTLGSCARWSEFFGEYDKQELSYSGTEGKNDIGMLEAFGKRSTSSTISLSVKRETVIKPEDIGGLGDNQAFIYSSSAGSTGIGYI</sequence>
<dbReference type="EMBL" id="QPJT01000013">
    <property type="protein sequence ID" value="RCX15485.1"/>
    <property type="molecule type" value="Genomic_DNA"/>
</dbReference>
<reference evidence="2 3" key="1">
    <citation type="submission" date="2018-07" db="EMBL/GenBank/DDBJ databases">
        <title>Genomic Encyclopedia of Type Strains, Phase IV (KMG-IV): sequencing the most valuable type-strain genomes for metagenomic binning, comparative biology and taxonomic classification.</title>
        <authorList>
            <person name="Goeker M."/>
        </authorList>
    </citation>
    <scope>NUCLEOTIDE SEQUENCE [LARGE SCALE GENOMIC DNA]</scope>
    <source>
        <strain evidence="2 3">DSM 27016</strain>
    </source>
</reference>
<dbReference type="Proteomes" id="UP000253034">
    <property type="component" value="Unassembled WGS sequence"/>
</dbReference>
<evidence type="ECO:0000313" key="2">
    <source>
        <dbReference type="EMBL" id="RCX15485.1"/>
    </source>
</evidence>
<dbReference type="OrthoDB" id="2079279at2"/>
<keyword evidence="1" id="KW-0812">Transmembrane</keyword>